<name>A0A366FBW4_9HYPH</name>
<dbReference type="PROSITE" id="PS51257">
    <property type="entry name" value="PROKAR_LIPOPROTEIN"/>
    <property type="match status" value="1"/>
</dbReference>
<evidence type="ECO:0008006" key="5">
    <source>
        <dbReference type="Google" id="ProtNLM"/>
    </source>
</evidence>
<accession>A0A366FBW4</accession>
<comment type="caution">
    <text evidence="3">The sequence shown here is derived from an EMBL/GenBank/DDBJ whole genome shotgun (WGS) entry which is preliminary data.</text>
</comment>
<sequence>MRFGTSLTQLAAALAIGCGACSAASAQQAGNPLDNPLKSVMKLMGFATDSPQPQDFVVKARPQTEPDYIPVFQPPPEPARPVLETKQLDALRGDLDSVEKRAAAARAAFPPAAAAGAQAKSQAVKAKSAPRTSDQ</sequence>
<keyword evidence="4" id="KW-1185">Reference proteome</keyword>
<dbReference type="RefSeq" id="WP_113889813.1">
    <property type="nucleotide sequence ID" value="NZ_QNRK01000014.1"/>
</dbReference>
<evidence type="ECO:0000313" key="3">
    <source>
        <dbReference type="EMBL" id="RBP12174.1"/>
    </source>
</evidence>
<dbReference type="EMBL" id="QNRK01000014">
    <property type="protein sequence ID" value="RBP12174.1"/>
    <property type="molecule type" value="Genomic_DNA"/>
</dbReference>
<keyword evidence="2" id="KW-0732">Signal</keyword>
<evidence type="ECO:0000256" key="2">
    <source>
        <dbReference type="SAM" id="SignalP"/>
    </source>
</evidence>
<evidence type="ECO:0000313" key="4">
    <source>
        <dbReference type="Proteomes" id="UP000253529"/>
    </source>
</evidence>
<feature type="compositionally biased region" description="Low complexity" evidence="1">
    <location>
        <begin position="108"/>
        <end position="129"/>
    </location>
</feature>
<feature type="region of interest" description="Disordered" evidence="1">
    <location>
        <begin position="108"/>
        <end position="135"/>
    </location>
</feature>
<dbReference type="AlphaFoldDB" id="A0A366FBW4"/>
<evidence type="ECO:0000256" key="1">
    <source>
        <dbReference type="SAM" id="MobiDB-lite"/>
    </source>
</evidence>
<proteinExistence type="predicted"/>
<gene>
    <name evidence="3" type="ORF">DFR50_1143</name>
</gene>
<dbReference type="Proteomes" id="UP000253529">
    <property type="component" value="Unassembled WGS sequence"/>
</dbReference>
<feature type="chain" id="PRO_5017075766" description="Beta-barrel assembly complex subunit BamF" evidence="2">
    <location>
        <begin position="27"/>
        <end position="135"/>
    </location>
</feature>
<feature type="signal peptide" evidence="2">
    <location>
        <begin position="1"/>
        <end position="26"/>
    </location>
</feature>
<organism evidence="3 4">
    <name type="scientific">Roseiarcus fermentans</name>
    <dbReference type="NCBI Taxonomy" id="1473586"/>
    <lineage>
        <taxon>Bacteria</taxon>
        <taxon>Pseudomonadati</taxon>
        <taxon>Pseudomonadota</taxon>
        <taxon>Alphaproteobacteria</taxon>
        <taxon>Hyphomicrobiales</taxon>
        <taxon>Roseiarcaceae</taxon>
        <taxon>Roseiarcus</taxon>
    </lineage>
</organism>
<reference evidence="3 4" key="1">
    <citation type="submission" date="2018-06" db="EMBL/GenBank/DDBJ databases">
        <title>Genomic Encyclopedia of Type Strains, Phase IV (KMG-IV): sequencing the most valuable type-strain genomes for metagenomic binning, comparative biology and taxonomic classification.</title>
        <authorList>
            <person name="Goeker M."/>
        </authorList>
    </citation>
    <scope>NUCLEOTIDE SEQUENCE [LARGE SCALE GENOMIC DNA]</scope>
    <source>
        <strain evidence="3 4">DSM 24875</strain>
    </source>
</reference>
<protein>
    <recommendedName>
        <fullName evidence="5">Beta-barrel assembly complex subunit BamF</fullName>
    </recommendedName>
</protein>